<dbReference type="AlphaFoldDB" id="A0AAE0S514"/>
<dbReference type="GO" id="GO:0005324">
    <property type="term" value="F:long-chain fatty acid transmembrane transporter activity"/>
    <property type="evidence" value="ECO:0007669"/>
    <property type="project" value="TreeGrafter"/>
</dbReference>
<dbReference type="FunFam" id="3.30.300.30:FF:000002">
    <property type="entry name" value="Long-chain fatty acid transport protein 1"/>
    <property type="match status" value="1"/>
</dbReference>
<name>A0AAE0S514_9BIVA</name>
<dbReference type="InterPro" id="IPR000873">
    <property type="entry name" value="AMP-dep_synth/lig_dom"/>
</dbReference>
<evidence type="ECO:0000256" key="4">
    <source>
        <dbReference type="ARBA" id="ARBA00026121"/>
    </source>
</evidence>
<protein>
    <recommendedName>
        <fullName evidence="4">long-chain-fatty-acid--CoA ligase</fullName>
        <ecNumber evidence="4">6.2.1.3</ecNumber>
    </recommendedName>
    <alternativeName>
        <fullName evidence="6">Long-chain-fatty-acid--CoA ligase</fullName>
    </alternativeName>
</protein>
<dbReference type="InterPro" id="IPR020845">
    <property type="entry name" value="AMP-binding_CS"/>
</dbReference>
<keyword evidence="3" id="KW-0276">Fatty acid metabolism</keyword>
<proteinExistence type="inferred from homology"/>
<evidence type="ECO:0000256" key="6">
    <source>
        <dbReference type="ARBA" id="ARBA00041297"/>
    </source>
</evidence>
<evidence type="ECO:0000259" key="8">
    <source>
        <dbReference type="Pfam" id="PF00501"/>
    </source>
</evidence>
<evidence type="ECO:0000313" key="11">
    <source>
        <dbReference type="Proteomes" id="UP001195483"/>
    </source>
</evidence>
<keyword evidence="2" id="KW-0436">Ligase</keyword>
<dbReference type="Gene3D" id="3.30.300.30">
    <property type="match status" value="1"/>
</dbReference>
<dbReference type="PANTHER" id="PTHR43107">
    <property type="entry name" value="LONG-CHAIN FATTY ACID TRANSPORT PROTEIN"/>
    <property type="match status" value="1"/>
</dbReference>
<comment type="catalytic activity">
    <reaction evidence="7">
        <text>tetracosanoate + ATP + CoA = tetracosanoyl-CoA + AMP + diphosphate</text>
        <dbReference type="Rhea" id="RHEA:33639"/>
        <dbReference type="ChEBI" id="CHEBI:30616"/>
        <dbReference type="ChEBI" id="CHEBI:31014"/>
        <dbReference type="ChEBI" id="CHEBI:33019"/>
        <dbReference type="ChEBI" id="CHEBI:57287"/>
        <dbReference type="ChEBI" id="CHEBI:65052"/>
        <dbReference type="ChEBI" id="CHEBI:456215"/>
    </reaction>
    <physiologicalReaction direction="left-to-right" evidence="7">
        <dbReference type="Rhea" id="RHEA:33640"/>
    </physiologicalReaction>
</comment>
<comment type="similarity">
    <text evidence="1">Belongs to the ATP-dependent AMP-binding enzyme family.</text>
</comment>
<sequence>MSLDTLRKMTSKVAKRFDLGNMGLEGNSVVELKKTFAWIEDDLICLRQGQKAGIRIQQDVDNERYLIRMFEEDVARVPKKPFILFEDRLYTYEYVDQQANKVAHVASHWNLQMGDTIAIMMVNEPAFVWTFLGLQKLGVAVAFLNYNVRQKPLLHTVRACEAKALILGHGEQIFHAIEEIKSDLGNLPIYLPGQVKPDSGYLSWDEAMERALPVPVHIKSRPKLTMTMPCCYIFTSGTTGLPKPAIITQSRAIGISKFFQLLDFCENDIVYITTPLYHSAASGIAMMAVIDQGATMALRRKFSASHYWEDVRKYDVTVIQYIGELCRYLLAVPEHPDDGKSKVRAAIGNGLRVDIWEKFVKRFNVPKIYEYFGATEGTAAFMNLSNKIGACGRISPFLNMLDPTPKYLVKCTDSGEPLRDKSGRCVPVKIGEPGLLIAAVPARYQTLDFYKGGKDINERKVIRNVFEEGDVYFNFGDLLMLDKDYFTYFVDRVGDTFRWKGENVSTNEVSNVLNALDIIHDANVYGVEIPGKDGRAGMAAIHLEKNIPIDEKILKEIYNHCEKNLPHYAQPVFLRFPPEMSVTVTFKQIKTEFVKEGFNPQCISDPLFYVDDKKKTYSPLTKDSYSQFLAKSKL</sequence>
<dbReference type="EC" id="6.2.1.3" evidence="4"/>
<evidence type="ECO:0000256" key="5">
    <source>
        <dbReference type="ARBA" id="ARBA00036527"/>
    </source>
</evidence>
<accession>A0AAE0S514</accession>
<evidence type="ECO:0000256" key="3">
    <source>
        <dbReference type="ARBA" id="ARBA00022832"/>
    </source>
</evidence>
<keyword evidence="11" id="KW-1185">Reference proteome</keyword>
<comment type="caution">
    <text evidence="10">The sequence shown here is derived from an EMBL/GenBank/DDBJ whole genome shotgun (WGS) entry which is preliminary data.</text>
</comment>
<gene>
    <name evidence="10" type="ORF">CHS0354_040223</name>
</gene>
<reference evidence="10" key="2">
    <citation type="journal article" date="2021" name="Genome Biol. Evol.">
        <title>Developing a high-quality reference genome for a parasitic bivalve with doubly uniparental inheritance (Bivalvia: Unionida).</title>
        <authorList>
            <person name="Smith C.H."/>
        </authorList>
    </citation>
    <scope>NUCLEOTIDE SEQUENCE</scope>
    <source>
        <strain evidence="10">CHS0354</strain>
        <tissue evidence="10">Mantle</tissue>
    </source>
</reference>
<evidence type="ECO:0000256" key="1">
    <source>
        <dbReference type="ARBA" id="ARBA00006432"/>
    </source>
</evidence>
<feature type="domain" description="AMP-binding enzyme C-terminal" evidence="9">
    <location>
        <begin position="508"/>
        <end position="587"/>
    </location>
</feature>
<dbReference type="PROSITE" id="PS00455">
    <property type="entry name" value="AMP_BINDING"/>
    <property type="match status" value="1"/>
</dbReference>
<evidence type="ECO:0000259" key="9">
    <source>
        <dbReference type="Pfam" id="PF13193"/>
    </source>
</evidence>
<dbReference type="InterPro" id="IPR042099">
    <property type="entry name" value="ANL_N_sf"/>
</dbReference>
<evidence type="ECO:0000313" key="10">
    <source>
        <dbReference type="EMBL" id="KAK3585279.1"/>
    </source>
</evidence>
<dbReference type="InterPro" id="IPR045851">
    <property type="entry name" value="AMP-bd_C_sf"/>
</dbReference>
<dbReference type="InterPro" id="IPR025110">
    <property type="entry name" value="AMP-bd_C"/>
</dbReference>
<dbReference type="Pfam" id="PF00501">
    <property type="entry name" value="AMP-binding"/>
    <property type="match status" value="1"/>
</dbReference>
<dbReference type="Pfam" id="PF13193">
    <property type="entry name" value="AMP-binding_C"/>
    <property type="match status" value="1"/>
</dbReference>
<dbReference type="PANTHER" id="PTHR43107:SF22">
    <property type="entry name" value="VERY LONG-CHAIN ACYL-COA SYNTHETASE"/>
    <property type="match status" value="1"/>
</dbReference>
<dbReference type="EMBL" id="JAEAOA010002332">
    <property type="protein sequence ID" value="KAK3585279.1"/>
    <property type="molecule type" value="Genomic_DNA"/>
</dbReference>
<keyword evidence="3" id="KW-0443">Lipid metabolism</keyword>
<dbReference type="SUPFAM" id="SSF56801">
    <property type="entry name" value="Acetyl-CoA synthetase-like"/>
    <property type="match status" value="1"/>
</dbReference>
<feature type="domain" description="AMP-dependent synthetase/ligase" evidence="8">
    <location>
        <begin position="70"/>
        <end position="397"/>
    </location>
</feature>
<comment type="catalytic activity">
    <reaction evidence="5">
        <text>a very long-chain fatty acid + ATP + CoA = a very long-chain fatty acyl-CoA + AMP + diphosphate</text>
        <dbReference type="Rhea" id="RHEA:54536"/>
        <dbReference type="ChEBI" id="CHEBI:30616"/>
        <dbReference type="ChEBI" id="CHEBI:33019"/>
        <dbReference type="ChEBI" id="CHEBI:57287"/>
        <dbReference type="ChEBI" id="CHEBI:58950"/>
        <dbReference type="ChEBI" id="CHEBI:138261"/>
        <dbReference type="ChEBI" id="CHEBI:456215"/>
    </reaction>
    <physiologicalReaction direction="left-to-right" evidence="5">
        <dbReference type="Rhea" id="RHEA:54537"/>
    </physiologicalReaction>
</comment>
<evidence type="ECO:0000256" key="7">
    <source>
        <dbReference type="ARBA" id="ARBA00048666"/>
    </source>
</evidence>
<reference evidence="10" key="1">
    <citation type="journal article" date="2021" name="Genome Biol. Evol.">
        <title>A High-Quality Reference Genome for a Parasitic Bivalve with Doubly Uniparental Inheritance (Bivalvia: Unionida).</title>
        <authorList>
            <person name="Smith C.H."/>
        </authorList>
    </citation>
    <scope>NUCLEOTIDE SEQUENCE</scope>
    <source>
        <strain evidence="10">CHS0354</strain>
    </source>
</reference>
<dbReference type="GO" id="GO:0004467">
    <property type="term" value="F:long-chain fatty acid-CoA ligase activity"/>
    <property type="evidence" value="ECO:0007669"/>
    <property type="project" value="UniProtKB-EC"/>
</dbReference>
<dbReference type="GO" id="GO:0005886">
    <property type="term" value="C:plasma membrane"/>
    <property type="evidence" value="ECO:0007669"/>
    <property type="project" value="TreeGrafter"/>
</dbReference>
<reference evidence="10" key="3">
    <citation type="submission" date="2023-05" db="EMBL/GenBank/DDBJ databases">
        <authorList>
            <person name="Smith C.H."/>
        </authorList>
    </citation>
    <scope>NUCLEOTIDE SEQUENCE</scope>
    <source>
        <strain evidence="10">CHS0354</strain>
        <tissue evidence="10">Mantle</tissue>
    </source>
</reference>
<dbReference type="Gene3D" id="3.40.50.12780">
    <property type="entry name" value="N-terminal domain of ligase-like"/>
    <property type="match status" value="1"/>
</dbReference>
<organism evidence="10 11">
    <name type="scientific">Potamilus streckersoni</name>
    <dbReference type="NCBI Taxonomy" id="2493646"/>
    <lineage>
        <taxon>Eukaryota</taxon>
        <taxon>Metazoa</taxon>
        <taxon>Spiralia</taxon>
        <taxon>Lophotrochozoa</taxon>
        <taxon>Mollusca</taxon>
        <taxon>Bivalvia</taxon>
        <taxon>Autobranchia</taxon>
        <taxon>Heteroconchia</taxon>
        <taxon>Palaeoheterodonta</taxon>
        <taxon>Unionida</taxon>
        <taxon>Unionoidea</taxon>
        <taxon>Unionidae</taxon>
        <taxon>Ambleminae</taxon>
        <taxon>Lampsilini</taxon>
        <taxon>Potamilus</taxon>
    </lineage>
</organism>
<evidence type="ECO:0000256" key="2">
    <source>
        <dbReference type="ARBA" id="ARBA00022598"/>
    </source>
</evidence>
<dbReference type="GO" id="GO:0044539">
    <property type="term" value="P:long-chain fatty acid import into cell"/>
    <property type="evidence" value="ECO:0007669"/>
    <property type="project" value="TreeGrafter"/>
</dbReference>
<dbReference type="Proteomes" id="UP001195483">
    <property type="component" value="Unassembled WGS sequence"/>
</dbReference>
<dbReference type="GO" id="GO:0005789">
    <property type="term" value="C:endoplasmic reticulum membrane"/>
    <property type="evidence" value="ECO:0007669"/>
    <property type="project" value="TreeGrafter"/>
</dbReference>